<keyword evidence="1" id="KW-0436">Ligase</keyword>
<dbReference type="InterPro" id="IPR009097">
    <property type="entry name" value="Cyclic_Pdiesterase"/>
</dbReference>
<dbReference type="GO" id="GO:0016874">
    <property type="term" value="F:ligase activity"/>
    <property type="evidence" value="ECO:0007669"/>
    <property type="project" value="UniProtKB-KW"/>
</dbReference>
<gene>
    <name evidence="1" type="ORF">IC235_21870</name>
</gene>
<organism evidence="1 2">
    <name type="scientific">Hymenobacter montanus</name>
    <dbReference type="NCBI Taxonomy" id="2771359"/>
    <lineage>
        <taxon>Bacteria</taxon>
        <taxon>Pseudomonadati</taxon>
        <taxon>Bacteroidota</taxon>
        <taxon>Cytophagia</taxon>
        <taxon>Cytophagales</taxon>
        <taxon>Hymenobacteraceae</taxon>
        <taxon>Hymenobacter</taxon>
    </lineage>
</organism>
<protein>
    <submittedName>
        <fullName evidence="1">2'-5' RNA ligase family protein</fullName>
    </submittedName>
</protein>
<keyword evidence="2" id="KW-1185">Reference proteome</keyword>
<proteinExistence type="predicted"/>
<dbReference type="RefSeq" id="WP_191007349.1">
    <property type="nucleotide sequence ID" value="NZ_JACXAD010000047.1"/>
</dbReference>
<accession>A0A927BGL9</accession>
<reference evidence="1" key="1">
    <citation type="submission" date="2020-09" db="EMBL/GenBank/DDBJ databases">
        <authorList>
            <person name="Kim M.K."/>
        </authorList>
    </citation>
    <scope>NUCLEOTIDE SEQUENCE</scope>
    <source>
        <strain evidence="1">BT664</strain>
    </source>
</reference>
<dbReference type="Pfam" id="PF13563">
    <property type="entry name" value="2_5_RNA_ligase2"/>
    <property type="match status" value="1"/>
</dbReference>
<dbReference type="AlphaFoldDB" id="A0A927BGL9"/>
<dbReference type="SUPFAM" id="SSF55144">
    <property type="entry name" value="LigT-like"/>
    <property type="match status" value="1"/>
</dbReference>
<dbReference type="Proteomes" id="UP000612233">
    <property type="component" value="Unassembled WGS sequence"/>
</dbReference>
<evidence type="ECO:0000313" key="1">
    <source>
        <dbReference type="EMBL" id="MBD2770541.1"/>
    </source>
</evidence>
<comment type="caution">
    <text evidence="1">The sequence shown here is derived from an EMBL/GenBank/DDBJ whole genome shotgun (WGS) entry which is preliminary data.</text>
</comment>
<dbReference type="Gene3D" id="3.90.1140.10">
    <property type="entry name" value="Cyclic phosphodiesterase"/>
    <property type="match status" value="1"/>
</dbReference>
<dbReference type="EMBL" id="JACXAD010000047">
    <property type="protein sequence ID" value="MBD2770541.1"/>
    <property type="molecule type" value="Genomic_DNA"/>
</dbReference>
<sequence length="178" mass="19464">MKYFLALVPPTELAKQIDLFRAEWGPIGLPAHITVKAPNSLSTARLWLPQVQAFCQGAAPVPVCLDGIGQFSSSVVYWRVVSAGVLALHQSLLAIINPPLAERTVFFEGPAYVPHLTLAHLSERMNAATLTSVHQCASERWRQPVDFVAQIVRVYRSSGTNQAYEPYLDVPLAGKSVA</sequence>
<name>A0A927BGL9_9BACT</name>
<evidence type="ECO:0000313" key="2">
    <source>
        <dbReference type="Proteomes" id="UP000612233"/>
    </source>
</evidence>